<dbReference type="Pfam" id="PF00830">
    <property type="entry name" value="Ribosomal_L28"/>
    <property type="match status" value="1"/>
</dbReference>
<dbReference type="GO" id="GO:0005840">
    <property type="term" value="C:ribosome"/>
    <property type="evidence" value="ECO:0007669"/>
    <property type="project" value="UniProtKB-KW"/>
</dbReference>
<dbReference type="InterPro" id="IPR037147">
    <property type="entry name" value="Ribosomal_bL28_sf"/>
</dbReference>
<keyword evidence="7" id="KW-1185">Reference proteome</keyword>
<dbReference type="GO" id="GO:0003735">
    <property type="term" value="F:structural constituent of ribosome"/>
    <property type="evidence" value="ECO:0007669"/>
    <property type="project" value="InterPro"/>
</dbReference>
<sequence length="62" mass="7072">MATCYVTGKKTVFGNKRSHALNATRRTWKSNLQTVRIKDENGKIIKVKVSARALKKNNLERV</sequence>
<dbReference type="AlphaFoldDB" id="A0A7U9TGU5"/>
<dbReference type="EMBL" id="AP024412">
    <property type="protein sequence ID" value="BCR36410.1"/>
    <property type="molecule type" value="Genomic_DNA"/>
</dbReference>
<dbReference type="KEGG" id="manr:MPAN_013030"/>
<evidence type="ECO:0000313" key="6">
    <source>
        <dbReference type="EMBL" id="BCR36410.1"/>
    </source>
</evidence>
<protein>
    <recommendedName>
        <fullName evidence="4 5">Large ribosomal subunit protein bL28</fullName>
    </recommendedName>
</protein>
<evidence type="ECO:0000256" key="2">
    <source>
        <dbReference type="ARBA" id="ARBA00022980"/>
    </source>
</evidence>
<proteinExistence type="inferred from homology"/>
<dbReference type="SUPFAM" id="SSF143800">
    <property type="entry name" value="L28p-like"/>
    <property type="match status" value="1"/>
</dbReference>
<dbReference type="GO" id="GO:0006412">
    <property type="term" value="P:translation"/>
    <property type="evidence" value="ECO:0007669"/>
    <property type="project" value="UniProtKB-UniRule"/>
</dbReference>
<evidence type="ECO:0000256" key="1">
    <source>
        <dbReference type="ARBA" id="ARBA00008760"/>
    </source>
</evidence>
<gene>
    <name evidence="5 6" type="primary">rpmB</name>
    <name evidence="6" type="ORF">MPAN_013030</name>
</gene>
<keyword evidence="3 5" id="KW-0687">Ribonucleoprotein</keyword>
<dbReference type="PANTHER" id="PTHR39080">
    <property type="entry name" value="50S RIBOSOMAL PROTEIN L28"/>
    <property type="match status" value="1"/>
</dbReference>
<dbReference type="Proteomes" id="UP000620133">
    <property type="component" value="Chromosome"/>
</dbReference>
<evidence type="ECO:0000256" key="4">
    <source>
        <dbReference type="ARBA" id="ARBA00035174"/>
    </source>
</evidence>
<accession>A0A7U9TGU5</accession>
<dbReference type="InterPro" id="IPR050096">
    <property type="entry name" value="Bacterial_rp_bL28"/>
</dbReference>
<reference evidence="6" key="1">
    <citation type="submission" date="2021-01" db="EMBL/GenBank/DDBJ databases">
        <title>Draft genome sequence of Acholeplasmataceae bacterium strain Mahy22.</title>
        <authorList>
            <person name="Watanabe M."/>
            <person name="Kojima H."/>
            <person name="Fukui M."/>
        </authorList>
    </citation>
    <scope>NUCLEOTIDE SEQUENCE</scope>
    <source>
        <strain evidence="6">Mahy22</strain>
    </source>
</reference>
<dbReference type="RefSeq" id="WP_176238779.1">
    <property type="nucleotide sequence ID" value="NZ_AP024412.1"/>
</dbReference>
<dbReference type="InterPro" id="IPR001383">
    <property type="entry name" value="Ribosomal_bL28_bact-type"/>
</dbReference>
<keyword evidence="2 5" id="KW-0689">Ribosomal protein</keyword>
<evidence type="ECO:0000256" key="3">
    <source>
        <dbReference type="ARBA" id="ARBA00023274"/>
    </source>
</evidence>
<dbReference type="GO" id="GO:1990904">
    <property type="term" value="C:ribonucleoprotein complex"/>
    <property type="evidence" value="ECO:0007669"/>
    <property type="project" value="UniProtKB-KW"/>
</dbReference>
<dbReference type="Gene3D" id="2.30.170.40">
    <property type="entry name" value="Ribosomal protein L28/L24"/>
    <property type="match status" value="1"/>
</dbReference>
<dbReference type="InterPro" id="IPR034704">
    <property type="entry name" value="Ribosomal_bL28/bL31-like_sf"/>
</dbReference>
<dbReference type="InterPro" id="IPR026569">
    <property type="entry name" value="Ribosomal_bL28"/>
</dbReference>
<dbReference type="NCBIfam" id="TIGR00009">
    <property type="entry name" value="L28"/>
    <property type="match status" value="1"/>
</dbReference>
<organism evidence="6 7">
    <name type="scientific">Mariniplasma anaerobium</name>
    <dbReference type="NCBI Taxonomy" id="2735436"/>
    <lineage>
        <taxon>Bacteria</taxon>
        <taxon>Bacillati</taxon>
        <taxon>Mycoplasmatota</taxon>
        <taxon>Mollicutes</taxon>
        <taxon>Acholeplasmatales</taxon>
        <taxon>Acholeplasmataceae</taxon>
        <taxon>Mariniplasma</taxon>
    </lineage>
</organism>
<dbReference type="PANTHER" id="PTHR39080:SF1">
    <property type="entry name" value="LARGE RIBOSOMAL SUBUNIT PROTEIN BL28A"/>
    <property type="match status" value="1"/>
</dbReference>
<evidence type="ECO:0000256" key="5">
    <source>
        <dbReference type="HAMAP-Rule" id="MF_00373"/>
    </source>
</evidence>
<comment type="similarity">
    <text evidence="1 5">Belongs to the bacterial ribosomal protein bL28 family.</text>
</comment>
<evidence type="ECO:0000313" key="7">
    <source>
        <dbReference type="Proteomes" id="UP000620133"/>
    </source>
</evidence>
<name>A0A7U9TGU5_9MOLU</name>
<dbReference type="HAMAP" id="MF_00373">
    <property type="entry name" value="Ribosomal_bL28"/>
    <property type="match status" value="1"/>
</dbReference>